<dbReference type="EMBL" id="CAJOBJ010007214">
    <property type="protein sequence ID" value="CAF4080479.1"/>
    <property type="molecule type" value="Genomic_DNA"/>
</dbReference>
<dbReference type="EMBL" id="CAJNRF010008195">
    <property type="protein sequence ID" value="CAF2099283.1"/>
    <property type="molecule type" value="Genomic_DNA"/>
</dbReference>
<dbReference type="AlphaFoldDB" id="A0A816TGN4"/>
<keyword evidence="6" id="KW-1185">Reference proteome</keyword>
<name>A0A816TGN4_9BILA</name>
<evidence type="ECO:0000313" key="3">
    <source>
        <dbReference type="EMBL" id="CAF3985347.1"/>
    </source>
</evidence>
<feature type="compositionally biased region" description="Basic residues" evidence="1">
    <location>
        <begin position="35"/>
        <end position="55"/>
    </location>
</feature>
<evidence type="ECO:0000313" key="5">
    <source>
        <dbReference type="Proteomes" id="UP000663856"/>
    </source>
</evidence>
<sequence length="108" mass="12510">MVKDKYYRNAERYMIEYKMRTPYAIPTEINQSNYIKHHTRSTRPHPAHERSHAKHNSGEAFYSSEGHIDKSQRTKKPVQQQNQSQTNNQGTAPTSLATTNRSSCCTIL</sequence>
<comment type="caution">
    <text evidence="2">The sequence shown here is derived from an EMBL/GenBank/DDBJ whole genome shotgun (WGS) entry which is preliminary data.</text>
</comment>
<organism evidence="2 5">
    <name type="scientific">Rotaria magnacalcarata</name>
    <dbReference type="NCBI Taxonomy" id="392030"/>
    <lineage>
        <taxon>Eukaryota</taxon>
        <taxon>Metazoa</taxon>
        <taxon>Spiralia</taxon>
        <taxon>Gnathifera</taxon>
        <taxon>Rotifera</taxon>
        <taxon>Eurotatoria</taxon>
        <taxon>Bdelloidea</taxon>
        <taxon>Philodinida</taxon>
        <taxon>Philodinidae</taxon>
        <taxon>Rotaria</taxon>
    </lineage>
</organism>
<proteinExistence type="predicted"/>
<evidence type="ECO:0000313" key="2">
    <source>
        <dbReference type="EMBL" id="CAF2099283.1"/>
    </source>
</evidence>
<dbReference type="Proteomes" id="UP000663856">
    <property type="component" value="Unassembled WGS sequence"/>
</dbReference>
<evidence type="ECO:0000313" key="6">
    <source>
        <dbReference type="Proteomes" id="UP000663866"/>
    </source>
</evidence>
<gene>
    <name evidence="4" type="ORF">GIL414_LOCUS16037</name>
    <name evidence="3" type="ORF">OVN521_LOCUS14170</name>
    <name evidence="2" type="ORF">WKI299_LOCUS19880</name>
</gene>
<evidence type="ECO:0000256" key="1">
    <source>
        <dbReference type="SAM" id="MobiDB-lite"/>
    </source>
</evidence>
<dbReference type="Proteomes" id="UP000681720">
    <property type="component" value="Unassembled WGS sequence"/>
</dbReference>
<feature type="compositionally biased region" description="Polar residues" evidence="1">
    <location>
        <begin position="90"/>
        <end position="108"/>
    </location>
</feature>
<feature type="compositionally biased region" description="Low complexity" evidence="1">
    <location>
        <begin position="79"/>
        <end position="89"/>
    </location>
</feature>
<accession>A0A816TGN4</accession>
<dbReference type="Proteomes" id="UP000663866">
    <property type="component" value="Unassembled WGS sequence"/>
</dbReference>
<evidence type="ECO:0000313" key="4">
    <source>
        <dbReference type="EMBL" id="CAF4080479.1"/>
    </source>
</evidence>
<feature type="region of interest" description="Disordered" evidence="1">
    <location>
        <begin position="32"/>
        <end position="108"/>
    </location>
</feature>
<reference evidence="2" key="1">
    <citation type="submission" date="2021-02" db="EMBL/GenBank/DDBJ databases">
        <authorList>
            <person name="Nowell W R."/>
        </authorList>
    </citation>
    <scope>NUCLEOTIDE SEQUENCE</scope>
</reference>
<dbReference type="EMBL" id="CAJOBG010002124">
    <property type="protein sequence ID" value="CAF3985347.1"/>
    <property type="molecule type" value="Genomic_DNA"/>
</dbReference>
<protein>
    <submittedName>
        <fullName evidence="2">Uncharacterized protein</fullName>
    </submittedName>
</protein>